<dbReference type="PROSITE" id="PS51186">
    <property type="entry name" value="GNAT"/>
    <property type="match status" value="1"/>
</dbReference>
<evidence type="ECO:0000313" key="2">
    <source>
        <dbReference type="EMBL" id="OCK42095.1"/>
    </source>
</evidence>
<dbReference type="EMBL" id="MAKX01000035">
    <property type="protein sequence ID" value="OCK42095.1"/>
    <property type="molecule type" value="Genomic_DNA"/>
</dbReference>
<dbReference type="AlphaFoldDB" id="A0A1B9XX19"/>
<sequence length="174" mass="20297">MNYPTNFPLLSSERLQLRQLSFSDKRTIFKLRSNKEVNKLIVRDTPKNLNDADSFIQDCLDEFEKGNRIFWAIQHQENNQIIGTIVYHNINAENNYAEIGYELNPDFQNEGFMSEAMTTVLEYGKAILKLNTIEAFTHKNNTASITLLKKHQFILDDDDLFDGNTIFRLDINQE</sequence>
<dbReference type="InterPro" id="IPR000182">
    <property type="entry name" value="GNAT_dom"/>
</dbReference>
<protein>
    <recommendedName>
        <fullName evidence="1">N-acetyltransferase domain-containing protein</fullName>
    </recommendedName>
</protein>
<dbReference type="Gene3D" id="3.40.630.30">
    <property type="match status" value="1"/>
</dbReference>
<dbReference type="RefSeq" id="WP_068706201.1">
    <property type="nucleotide sequence ID" value="NZ_JAUOSG010000006.1"/>
</dbReference>
<evidence type="ECO:0000313" key="3">
    <source>
        <dbReference type="Proteomes" id="UP000093186"/>
    </source>
</evidence>
<dbReference type="Pfam" id="PF13302">
    <property type="entry name" value="Acetyltransf_3"/>
    <property type="match status" value="1"/>
</dbReference>
<dbReference type="STRING" id="447689.BA195_12860"/>
<dbReference type="CDD" id="cd04301">
    <property type="entry name" value="NAT_SF"/>
    <property type="match status" value="1"/>
</dbReference>
<dbReference type="InterPro" id="IPR016181">
    <property type="entry name" value="Acyl_CoA_acyltransferase"/>
</dbReference>
<gene>
    <name evidence="2" type="ORF">BA195_12860</name>
</gene>
<organism evidence="2 3">
    <name type="scientific">Tenacibaculum soleae</name>
    <dbReference type="NCBI Taxonomy" id="447689"/>
    <lineage>
        <taxon>Bacteria</taxon>
        <taxon>Pseudomonadati</taxon>
        <taxon>Bacteroidota</taxon>
        <taxon>Flavobacteriia</taxon>
        <taxon>Flavobacteriales</taxon>
        <taxon>Flavobacteriaceae</taxon>
        <taxon>Tenacibaculum</taxon>
    </lineage>
</organism>
<dbReference type="InterPro" id="IPR051531">
    <property type="entry name" value="N-acetyltransferase"/>
</dbReference>
<dbReference type="Proteomes" id="UP000093186">
    <property type="component" value="Unassembled WGS sequence"/>
</dbReference>
<keyword evidence="3" id="KW-1185">Reference proteome</keyword>
<name>A0A1B9XX19_9FLAO</name>
<reference evidence="2 3" key="1">
    <citation type="submission" date="2016-06" db="EMBL/GenBank/DDBJ databases">
        <title>Draft Genome Sequence of Tenacibaculum soleae UCD-KL19.</title>
        <authorList>
            <person name="Eisen J.A."/>
            <person name="Coil D.A."/>
            <person name="Lujan K.M."/>
        </authorList>
    </citation>
    <scope>NUCLEOTIDE SEQUENCE [LARGE SCALE GENOMIC DNA]</scope>
    <source>
        <strain evidence="2 3">UCD-KL19</strain>
    </source>
</reference>
<dbReference type="GO" id="GO:0016747">
    <property type="term" value="F:acyltransferase activity, transferring groups other than amino-acyl groups"/>
    <property type="evidence" value="ECO:0007669"/>
    <property type="project" value="InterPro"/>
</dbReference>
<dbReference type="SUPFAM" id="SSF55729">
    <property type="entry name" value="Acyl-CoA N-acyltransferases (Nat)"/>
    <property type="match status" value="1"/>
</dbReference>
<dbReference type="PANTHER" id="PTHR43792">
    <property type="entry name" value="GNAT FAMILY, PUTATIVE (AFU_ORTHOLOGUE AFUA_3G00765)-RELATED-RELATED"/>
    <property type="match status" value="1"/>
</dbReference>
<dbReference type="PANTHER" id="PTHR43792:SF1">
    <property type="entry name" value="N-ACETYLTRANSFERASE DOMAIN-CONTAINING PROTEIN"/>
    <property type="match status" value="1"/>
</dbReference>
<dbReference type="OrthoDB" id="9811523at2"/>
<evidence type="ECO:0000259" key="1">
    <source>
        <dbReference type="PROSITE" id="PS51186"/>
    </source>
</evidence>
<comment type="caution">
    <text evidence="2">The sequence shown here is derived from an EMBL/GenBank/DDBJ whole genome shotgun (WGS) entry which is preliminary data.</text>
</comment>
<feature type="domain" description="N-acetyltransferase" evidence="1">
    <location>
        <begin position="29"/>
        <end position="172"/>
    </location>
</feature>
<proteinExistence type="predicted"/>
<accession>A0A1B9XX19</accession>